<organism evidence="1 2">
    <name type="scientific">Striga hermonthica</name>
    <name type="common">Purple witchweed</name>
    <name type="synonym">Buchnera hermonthica</name>
    <dbReference type="NCBI Taxonomy" id="68872"/>
    <lineage>
        <taxon>Eukaryota</taxon>
        <taxon>Viridiplantae</taxon>
        <taxon>Streptophyta</taxon>
        <taxon>Embryophyta</taxon>
        <taxon>Tracheophyta</taxon>
        <taxon>Spermatophyta</taxon>
        <taxon>Magnoliopsida</taxon>
        <taxon>eudicotyledons</taxon>
        <taxon>Gunneridae</taxon>
        <taxon>Pentapetalae</taxon>
        <taxon>asterids</taxon>
        <taxon>lamiids</taxon>
        <taxon>Lamiales</taxon>
        <taxon>Orobanchaceae</taxon>
        <taxon>Buchnereae</taxon>
        <taxon>Striga</taxon>
    </lineage>
</organism>
<accession>A0A9N7NF06</accession>
<comment type="caution">
    <text evidence="1">The sequence shown here is derived from an EMBL/GenBank/DDBJ whole genome shotgun (WGS) entry which is preliminary data.</text>
</comment>
<keyword evidence="2" id="KW-1185">Reference proteome</keyword>
<dbReference type="AlphaFoldDB" id="A0A9N7NF06"/>
<dbReference type="GO" id="GO:0006508">
    <property type="term" value="P:proteolysis"/>
    <property type="evidence" value="ECO:0007669"/>
    <property type="project" value="InterPro"/>
</dbReference>
<protein>
    <submittedName>
        <fullName evidence="1">Zn-dependent exopeptidases superfamily protein</fullName>
    </submittedName>
</protein>
<dbReference type="PANTHER" id="PTHR28570:SF16">
    <property type="entry name" value="ASPARTYL AMINOPEPTIDASE-RELATED"/>
    <property type="match status" value="1"/>
</dbReference>
<gene>
    <name evidence="1" type="ORF">SHERM_28267</name>
</gene>
<sequence>MQACDTQKRVIGGALNEFVLSGRLDNLCMSFCSLKALIDLTSTERRIEDESGIKMVALYDHEEVGSGSTQVVGSPVMLDALSRITSSFTSDTK</sequence>
<dbReference type="SUPFAM" id="SSF53187">
    <property type="entry name" value="Zn-dependent exopeptidases"/>
    <property type="match status" value="1"/>
</dbReference>
<reference evidence="1" key="1">
    <citation type="submission" date="2019-12" db="EMBL/GenBank/DDBJ databases">
        <authorList>
            <person name="Scholes J."/>
        </authorList>
    </citation>
    <scope>NUCLEOTIDE SEQUENCE</scope>
</reference>
<dbReference type="EMBL" id="CACSLK010027837">
    <property type="protein sequence ID" value="CAA0832993.1"/>
    <property type="molecule type" value="Genomic_DNA"/>
</dbReference>
<dbReference type="InterPro" id="IPR001948">
    <property type="entry name" value="Peptidase_M18"/>
</dbReference>
<evidence type="ECO:0000313" key="1">
    <source>
        <dbReference type="EMBL" id="CAA0832993.1"/>
    </source>
</evidence>
<dbReference type="PANTHER" id="PTHR28570">
    <property type="entry name" value="ASPARTYL AMINOPEPTIDASE"/>
    <property type="match status" value="1"/>
</dbReference>
<dbReference type="GO" id="GO:0004177">
    <property type="term" value="F:aminopeptidase activity"/>
    <property type="evidence" value="ECO:0007669"/>
    <property type="project" value="InterPro"/>
</dbReference>
<dbReference type="Gene3D" id="3.40.630.10">
    <property type="entry name" value="Zn peptidases"/>
    <property type="match status" value="1"/>
</dbReference>
<dbReference type="OrthoDB" id="1733841at2759"/>
<name>A0A9N7NF06_STRHE</name>
<dbReference type="GO" id="GO:0008270">
    <property type="term" value="F:zinc ion binding"/>
    <property type="evidence" value="ECO:0007669"/>
    <property type="project" value="InterPro"/>
</dbReference>
<evidence type="ECO:0000313" key="2">
    <source>
        <dbReference type="Proteomes" id="UP001153555"/>
    </source>
</evidence>
<dbReference type="Proteomes" id="UP001153555">
    <property type="component" value="Unassembled WGS sequence"/>
</dbReference>
<dbReference type="Pfam" id="PF02127">
    <property type="entry name" value="Peptidase_M18"/>
    <property type="match status" value="1"/>
</dbReference>
<proteinExistence type="predicted"/>
<feature type="non-terminal residue" evidence="1">
    <location>
        <position position="1"/>
    </location>
</feature>